<protein>
    <submittedName>
        <fullName evidence="1">Uncharacterized protein</fullName>
    </submittedName>
</protein>
<dbReference type="Proteomes" id="UP000553209">
    <property type="component" value="Unassembled WGS sequence"/>
</dbReference>
<proteinExistence type="predicted"/>
<dbReference type="RefSeq" id="WP_061081272.1">
    <property type="nucleotide sequence ID" value="NZ_JAAXPG010000002.1"/>
</dbReference>
<keyword evidence="2" id="KW-1185">Reference proteome</keyword>
<evidence type="ECO:0000313" key="1">
    <source>
        <dbReference type="EMBL" id="NKY96767.1"/>
    </source>
</evidence>
<sequence>MRVSEEGDTVSLWVRISQHDRWCGQEPDGFLEHTVDLEQALGERRVVDTAGSGVRLCREGC</sequence>
<evidence type="ECO:0000313" key="2">
    <source>
        <dbReference type="Proteomes" id="UP000553209"/>
    </source>
</evidence>
<gene>
    <name evidence="1" type="ORF">HGB44_03620</name>
</gene>
<accession>A0A7X6M9Q1</accession>
<name>A0A7X6M9Q1_9ACTN</name>
<dbReference type="EMBL" id="JAAXPG010000002">
    <property type="protein sequence ID" value="NKY96767.1"/>
    <property type="molecule type" value="Genomic_DNA"/>
</dbReference>
<dbReference type="AlphaFoldDB" id="A0A7X6M9Q1"/>
<comment type="caution">
    <text evidence="1">The sequence shown here is derived from an EMBL/GenBank/DDBJ whole genome shotgun (WGS) entry which is preliminary data.</text>
</comment>
<organism evidence="1 2">
    <name type="scientific">Nocardiopsis alborubida</name>
    <dbReference type="NCBI Taxonomy" id="146802"/>
    <lineage>
        <taxon>Bacteria</taxon>
        <taxon>Bacillati</taxon>
        <taxon>Actinomycetota</taxon>
        <taxon>Actinomycetes</taxon>
        <taxon>Streptosporangiales</taxon>
        <taxon>Nocardiopsidaceae</taxon>
        <taxon>Nocardiopsis</taxon>
    </lineage>
</organism>
<reference evidence="1 2" key="1">
    <citation type="submission" date="2020-04" db="EMBL/GenBank/DDBJ databases">
        <title>MicrobeNet Type strains.</title>
        <authorList>
            <person name="Nicholson A.C."/>
        </authorList>
    </citation>
    <scope>NUCLEOTIDE SEQUENCE [LARGE SCALE GENOMIC DNA]</scope>
    <source>
        <strain evidence="1 2">ATCC 23612</strain>
    </source>
</reference>